<dbReference type="CDD" id="cd00201">
    <property type="entry name" value="WW"/>
    <property type="match status" value="1"/>
</dbReference>
<evidence type="ECO:0000256" key="3">
    <source>
        <dbReference type="ARBA" id="ARBA00021117"/>
    </source>
</evidence>
<dbReference type="InterPro" id="IPR036020">
    <property type="entry name" value="WW_dom_sf"/>
</dbReference>
<evidence type="ECO:0000313" key="18">
    <source>
        <dbReference type="Proteomes" id="UP001208570"/>
    </source>
</evidence>
<comment type="caution">
    <text evidence="17">The sequence shown here is derived from an EMBL/GenBank/DDBJ whole genome shotgun (WGS) entry which is preliminary data.</text>
</comment>
<dbReference type="GO" id="GO:0043021">
    <property type="term" value="F:ribonucleoprotein complex binding"/>
    <property type="evidence" value="ECO:0007669"/>
    <property type="project" value="TreeGrafter"/>
</dbReference>
<evidence type="ECO:0000256" key="14">
    <source>
        <dbReference type="ARBA" id="ARBA00046362"/>
    </source>
</evidence>
<keyword evidence="11" id="KW-0508">mRNA splicing</keyword>
<organism evidence="17 18">
    <name type="scientific">Paralvinella palmiformis</name>
    <dbReference type="NCBI Taxonomy" id="53620"/>
    <lineage>
        <taxon>Eukaryota</taxon>
        <taxon>Metazoa</taxon>
        <taxon>Spiralia</taxon>
        <taxon>Lophotrochozoa</taxon>
        <taxon>Annelida</taxon>
        <taxon>Polychaeta</taxon>
        <taxon>Sedentaria</taxon>
        <taxon>Canalipalpata</taxon>
        <taxon>Terebellida</taxon>
        <taxon>Terebelliformia</taxon>
        <taxon>Alvinellidae</taxon>
        <taxon>Paralvinella</taxon>
    </lineage>
</organism>
<dbReference type="InterPro" id="IPR001202">
    <property type="entry name" value="WW_dom"/>
</dbReference>
<evidence type="ECO:0000256" key="15">
    <source>
        <dbReference type="SAM" id="MobiDB-lite"/>
    </source>
</evidence>
<gene>
    <name evidence="17" type="ORF">LSH36_1185g00055</name>
</gene>
<keyword evidence="12" id="KW-0539">Nucleus</keyword>
<feature type="region of interest" description="Disordered" evidence="15">
    <location>
        <begin position="205"/>
        <end position="283"/>
    </location>
</feature>
<name>A0AAD9IVV0_9ANNE</name>
<dbReference type="PANTHER" id="PTHR21737">
    <property type="entry name" value="POLYGLUTAMINE BINDING PROTEIN 1/MARVEL MEMBRANE-ASSOCIATING DOMAIN CONTAINING 3"/>
    <property type="match status" value="1"/>
</dbReference>
<keyword evidence="10" id="KW-0804">Transcription</keyword>
<comment type="subcellular location">
    <subcellularLocation>
        <location evidence="2">Cytoplasmic granule</location>
    </subcellularLocation>
    <subcellularLocation>
        <location evidence="1">Nucleus speckle</location>
    </subcellularLocation>
</comment>
<evidence type="ECO:0000256" key="12">
    <source>
        <dbReference type="ARBA" id="ARBA00023242"/>
    </source>
</evidence>
<dbReference type="EMBL" id="JAODUP010001184">
    <property type="protein sequence ID" value="KAK2141005.1"/>
    <property type="molecule type" value="Genomic_DNA"/>
</dbReference>
<keyword evidence="7" id="KW-0677">Repeat</keyword>
<dbReference type="Gene3D" id="3.40.30.10">
    <property type="entry name" value="Glutaredoxin"/>
    <property type="match status" value="1"/>
</dbReference>
<keyword evidence="9" id="KW-0805">Transcription regulation</keyword>
<evidence type="ECO:0000256" key="1">
    <source>
        <dbReference type="ARBA" id="ARBA00004324"/>
    </source>
</evidence>
<evidence type="ECO:0000256" key="11">
    <source>
        <dbReference type="ARBA" id="ARBA00023187"/>
    </source>
</evidence>
<protein>
    <recommendedName>
        <fullName evidence="3">Polyglutamine-binding protein 1</fullName>
    </recommendedName>
    <alternativeName>
        <fullName evidence="13">Polyglutamine tract-binding protein 1</fullName>
    </alternativeName>
</protein>
<evidence type="ECO:0000256" key="10">
    <source>
        <dbReference type="ARBA" id="ARBA00023163"/>
    </source>
</evidence>
<dbReference type="GO" id="GO:0000380">
    <property type="term" value="P:alternative mRNA splicing, via spliceosome"/>
    <property type="evidence" value="ECO:0007669"/>
    <property type="project" value="TreeGrafter"/>
</dbReference>
<evidence type="ECO:0000256" key="8">
    <source>
        <dbReference type="ARBA" id="ARBA00022859"/>
    </source>
</evidence>
<feature type="compositionally biased region" description="Basic and acidic residues" evidence="15">
    <location>
        <begin position="205"/>
        <end position="223"/>
    </location>
</feature>
<dbReference type="GO" id="GO:0016607">
    <property type="term" value="C:nuclear speck"/>
    <property type="evidence" value="ECO:0007669"/>
    <property type="project" value="UniProtKB-SubCell"/>
</dbReference>
<dbReference type="Gene3D" id="2.20.70.10">
    <property type="match status" value="1"/>
</dbReference>
<dbReference type="SUPFAM" id="SSF51045">
    <property type="entry name" value="WW domain"/>
    <property type="match status" value="1"/>
</dbReference>
<dbReference type="PANTHER" id="PTHR21737:SF3">
    <property type="entry name" value="POLYGLUTAMINE-BINDING PROTEIN 1"/>
    <property type="match status" value="1"/>
</dbReference>
<dbReference type="GO" id="GO:0005737">
    <property type="term" value="C:cytoplasm"/>
    <property type="evidence" value="ECO:0007669"/>
    <property type="project" value="TreeGrafter"/>
</dbReference>
<evidence type="ECO:0000256" key="4">
    <source>
        <dbReference type="ARBA" id="ARBA00022553"/>
    </source>
</evidence>
<dbReference type="SMART" id="SM00456">
    <property type="entry name" value="WW"/>
    <property type="match status" value="1"/>
</dbReference>
<evidence type="ECO:0000256" key="9">
    <source>
        <dbReference type="ARBA" id="ARBA00023015"/>
    </source>
</evidence>
<feature type="domain" description="WW" evidence="16">
    <location>
        <begin position="121"/>
        <end position="155"/>
    </location>
</feature>
<keyword evidence="5" id="KW-0399">Innate immunity</keyword>
<evidence type="ECO:0000256" key="7">
    <source>
        <dbReference type="ARBA" id="ARBA00022737"/>
    </source>
</evidence>
<proteinExistence type="predicted"/>
<evidence type="ECO:0000256" key="5">
    <source>
        <dbReference type="ARBA" id="ARBA00022588"/>
    </source>
</evidence>
<keyword evidence="8" id="KW-0391">Immunity</keyword>
<sequence length="283" mass="32674">MPLPPALAARLAKRGLVSCKSDKPKQDPVPTTPTTEQVEEVFAEDYDEPDSTRSGYHGQNTHEDMETELEEEDLIHEALACPNKANKYHDCNDFCRERWGFKHFQPDSKLEKKRMHMLKKHPLPENWQEVGDPETGRYYYWNTMTDEVSWLPPTHPRTQITLPAERLKELFEATQERQLASEDDDEGDIMDIDDFEEIERKILMEKSAKEKEKKREKKKKEEPLDPMDPAAYSDIPRGTWSTGLDTKGQAKTGVDATVSGPLYQQRPYPSPGAILRMNQQLDD</sequence>
<evidence type="ECO:0000259" key="16">
    <source>
        <dbReference type="PROSITE" id="PS50020"/>
    </source>
</evidence>
<dbReference type="Pfam" id="PF00397">
    <property type="entry name" value="WW"/>
    <property type="match status" value="1"/>
</dbReference>
<evidence type="ECO:0000313" key="17">
    <source>
        <dbReference type="EMBL" id="KAK2141005.1"/>
    </source>
</evidence>
<feature type="compositionally biased region" description="Acidic residues" evidence="15">
    <location>
        <begin position="37"/>
        <end position="49"/>
    </location>
</feature>
<accession>A0AAD9IVV0</accession>
<dbReference type="Proteomes" id="UP001208570">
    <property type="component" value="Unassembled WGS sequence"/>
</dbReference>
<keyword evidence="18" id="KW-1185">Reference proteome</keyword>
<evidence type="ECO:0000256" key="13">
    <source>
        <dbReference type="ARBA" id="ARBA00042167"/>
    </source>
</evidence>
<keyword evidence="6" id="KW-0507">mRNA processing</keyword>
<reference evidence="17" key="1">
    <citation type="journal article" date="2023" name="Mol. Biol. Evol.">
        <title>Third-Generation Sequencing Reveals the Adaptive Role of the Epigenome in Three Deep-Sea Polychaetes.</title>
        <authorList>
            <person name="Perez M."/>
            <person name="Aroh O."/>
            <person name="Sun Y."/>
            <person name="Lan Y."/>
            <person name="Juniper S.K."/>
            <person name="Young C.R."/>
            <person name="Angers B."/>
            <person name="Qian P.Y."/>
        </authorList>
    </citation>
    <scope>NUCLEOTIDE SEQUENCE</scope>
    <source>
        <strain evidence="17">P08H-3</strain>
    </source>
</reference>
<evidence type="ECO:0000256" key="6">
    <source>
        <dbReference type="ARBA" id="ARBA00022664"/>
    </source>
</evidence>
<dbReference type="AlphaFoldDB" id="A0AAD9IVV0"/>
<dbReference type="PROSITE" id="PS50020">
    <property type="entry name" value="WW_DOMAIN_2"/>
    <property type="match status" value="1"/>
</dbReference>
<keyword evidence="4" id="KW-0597">Phosphoprotein</keyword>
<dbReference type="GO" id="GO:0045087">
    <property type="term" value="P:innate immune response"/>
    <property type="evidence" value="ECO:0007669"/>
    <property type="project" value="UniProtKB-KW"/>
</dbReference>
<feature type="region of interest" description="Disordered" evidence="15">
    <location>
        <begin position="15"/>
        <end position="60"/>
    </location>
</feature>
<comment type="subunit">
    <text evidence="14">Interacts with POU3F2/Brn-2, ATXN1, TXNL4A, HTT and AR. Interaction with ATXN1 correlates positively with the length of the polyglutamine tract. Interacts with RNA polymerase II large subunit in a phosphorylation-dependent manner. Forms a ternary complex with ATXN1 mutant and phosphorylated RNA polymerase II. Interacts (via C-terminus) with TXNL4A and CD2BP2. Interacts (via WW domain) with ATN1 and SF3B1, and may interact with additional splice factors. Interacts (via WW domain) with WBP11; Leading to reduce interaction between PQBP1 and TXNL4A. Interacts with CAPRIN1. Interacts with DDX1. Interacts with SFPQ. Interacts with KHSRP.</text>
</comment>
<evidence type="ECO:0000256" key="2">
    <source>
        <dbReference type="ARBA" id="ARBA00004463"/>
    </source>
</evidence>